<gene>
    <name evidence="11" type="ORF">CHYS00102_LOCUS23818</name>
</gene>
<dbReference type="InterPro" id="IPR039204">
    <property type="entry name" value="MRS2-like"/>
</dbReference>
<evidence type="ECO:0000256" key="4">
    <source>
        <dbReference type="ARBA" id="ARBA00022842"/>
    </source>
</evidence>
<dbReference type="GO" id="GO:0005743">
    <property type="term" value="C:mitochondrial inner membrane"/>
    <property type="evidence" value="ECO:0007669"/>
    <property type="project" value="UniProtKB-SubCell"/>
</dbReference>
<organism evidence="11">
    <name type="scientific">Corethron hystrix</name>
    <dbReference type="NCBI Taxonomy" id="216773"/>
    <lineage>
        <taxon>Eukaryota</taxon>
        <taxon>Sar</taxon>
        <taxon>Stramenopiles</taxon>
        <taxon>Ochrophyta</taxon>
        <taxon>Bacillariophyta</taxon>
        <taxon>Coscinodiscophyceae</taxon>
        <taxon>Corethrophycidae</taxon>
        <taxon>Corethrales</taxon>
        <taxon>Corethraceae</taxon>
        <taxon>Corethron</taxon>
    </lineage>
</organism>
<keyword evidence="2 9" id="KW-0813">Transport</keyword>
<evidence type="ECO:0000256" key="7">
    <source>
        <dbReference type="ARBA" id="ARBA00023065"/>
    </source>
</evidence>
<keyword evidence="4 9" id="KW-0460">Magnesium</keyword>
<comment type="similarity">
    <text evidence="9">Belongs to the CorA metal ion transporter (MIT) (TC 1.A.35) family.</text>
</comment>
<feature type="transmembrane region" description="Helical" evidence="9">
    <location>
        <begin position="492"/>
        <end position="514"/>
    </location>
</feature>
<feature type="region of interest" description="Disordered" evidence="10">
    <location>
        <begin position="101"/>
        <end position="135"/>
    </location>
</feature>
<dbReference type="EMBL" id="HBFR01032727">
    <property type="protein sequence ID" value="CAD8896604.1"/>
    <property type="molecule type" value="Transcribed_RNA"/>
</dbReference>
<evidence type="ECO:0000256" key="8">
    <source>
        <dbReference type="ARBA" id="ARBA00023136"/>
    </source>
</evidence>
<dbReference type="CDD" id="cd12823">
    <property type="entry name" value="Mrs2_Mfm1p-like"/>
    <property type="match status" value="1"/>
</dbReference>
<feature type="region of interest" description="Disordered" evidence="10">
    <location>
        <begin position="320"/>
        <end position="341"/>
    </location>
</feature>
<keyword evidence="8 9" id="KW-0472">Membrane</keyword>
<keyword evidence="9" id="KW-0496">Mitochondrion</keyword>
<keyword evidence="7 9" id="KW-0406">Ion transport</keyword>
<evidence type="ECO:0000256" key="2">
    <source>
        <dbReference type="ARBA" id="ARBA00022448"/>
    </source>
</evidence>
<keyword evidence="3 9" id="KW-0812">Transmembrane</keyword>
<feature type="compositionally biased region" description="Basic and acidic residues" evidence="10">
    <location>
        <begin position="111"/>
        <end position="128"/>
    </location>
</feature>
<dbReference type="AlphaFoldDB" id="A0A7S1BUK9"/>
<protein>
    <recommendedName>
        <fullName evidence="9">Magnesium transporter</fullName>
    </recommendedName>
</protein>
<dbReference type="Gene3D" id="1.20.58.340">
    <property type="entry name" value="Magnesium transport protein CorA, transmembrane region"/>
    <property type="match status" value="1"/>
</dbReference>
<dbReference type="GO" id="GO:0015095">
    <property type="term" value="F:magnesium ion transmembrane transporter activity"/>
    <property type="evidence" value="ECO:0007669"/>
    <property type="project" value="TreeGrafter"/>
</dbReference>
<feature type="region of interest" description="Disordered" evidence="10">
    <location>
        <begin position="1"/>
        <end position="35"/>
    </location>
</feature>
<sequence length="521" mass="57794">MSAADDDSSRDDTWSAPDEEFASPRPARRKSPLLRRNARDASSFLSAATTVNVLQDRLQPILVWEISVGSDRVTMSTQFHRMSLRELYSYVLRRVGTRPDDAVPLSAGGLPDERAAARDPEDARRSADDPAASPGPVTYRELLGGYLHPRDMRRMVTPLGTTNATEIIVRRHAMLFNFDPLRAVALRDRLLVLVPDGTDGELHQLEVRIKGGITELENQVFGYRPVPPAPAETSKSVAFGFGKRPSRTNLAALASTPAVETDDATSGGYDEWETLDVMTNWSDMPFELVALDAVLQSVTSRLADDVALLVRRTEGAMRDLRGERSRAERRRGGSRSVGSAQEMLRTLKDDVRGMEARVSGFTRALGLVLDEDEDMALMNLGRLVTHPERFVQPVPRHVLEEENDEPELILEAYNQAAIGTLNELRLLQGKIANTEEAVMMRMDTIRNRLLFINTMLTLLGLCVSIGSFVAGLFGMNVPDITMEKVDDAFMKIIMTTMVSIVSLLVITISLFQYLEVFSGVM</sequence>
<evidence type="ECO:0000256" key="6">
    <source>
        <dbReference type="ARBA" id="ARBA00022989"/>
    </source>
</evidence>
<evidence type="ECO:0000256" key="3">
    <source>
        <dbReference type="ARBA" id="ARBA00022692"/>
    </source>
</evidence>
<evidence type="ECO:0000256" key="9">
    <source>
        <dbReference type="RuleBase" id="RU366042"/>
    </source>
</evidence>
<evidence type="ECO:0000256" key="10">
    <source>
        <dbReference type="SAM" id="MobiDB-lite"/>
    </source>
</evidence>
<comment type="subcellular location">
    <subcellularLocation>
        <location evidence="1">Membrane</location>
        <topology evidence="1">Multi-pass membrane protein</topology>
    </subcellularLocation>
    <subcellularLocation>
        <location evidence="9">Mitochondrion inner membrane</location>
        <topology evidence="9">Multi-pass membrane protein</topology>
    </subcellularLocation>
</comment>
<evidence type="ECO:0000256" key="5">
    <source>
        <dbReference type="ARBA" id="ARBA00022946"/>
    </source>
</evidence>
<reference evidence="11" key="1">
    <citation type="submission" date="2021-01" db="EMBL/GenBank/DDBJ databases">
        <authorList>
            <person name="Corre E."/>
            <person name="Pelletier E."/>
            <person name="Niang G."/>
            <person name="Scheremetjew M."/>
            <person name="Finn R."/>
            <person name="Kale V."/>
            <person name="Holt S."/>
            <person name="Cochrane G."/>
            <person name="Meng A."/>
            <person name="Brown T."/>
            <person name="Cohen L."/>
        </authorList>
    </citation>
    <scope>NUCLEOTIDE SEQUENCE</scope>
    <source>
        <strain evidence="11">308</strain>
    </source>
</reference>
<name>A0A7S1BUK9_9STRA</name>
<keyword evidence="9" id="KW-0999">Mitochondrion inner membrane</keyword>
<evidence type="ECO:0000313" key="11">
    <source>
        <dbReference type="EMBL" id="CAD8896604.1"/>
    </source>
</evidence>
<dbReference type="PANTHER" id="PTHR13890:SF0">
    <property type="entry name" value="MAGNESIUM TRANSPORTER MRS2 HOMOLOG, MITOCHONDRIAL"/>
    <property type="match status" value="1"/>
</dbReference>
<dbReference type="InterPro" id="IPR045863">
    <property type="entry name" value="CorA_TM1_TM2"/>
</dbReference>
<proteinExistence type="inferred from homology"/>
<accession>A0A7S1BUK9</accession>
<dbReference type="Pfam" id="PF22099">
    <property type="entry name" value="MRS2-like"/>
    <property type="match status" value="1"/>
</dbReference>
<evidence type="ECO:0000256" key="1">
    <source>
        <dbReference type="ARBA" id="ARBA00004141"/>
    </source>
</evidence>
<dbReference type="SUPFAM" id="SSF144083">
    <property type="entry name" value="Magnesium transport protein CorA, transmembrane region"/>
    <property type="match status" value="1"/>
</dbReference>
<feature type="transmembrane region" description="Helical" evidence="9">
    <location>
        <begin position="449"/>
        <end position="472"/>
    </location>
</feature>
<keyword evidence="6 9" id="KW-1133">Transmembrane helix</keyword>
<dbReference type="Gene3D" id="2.40.128.330">
    <property type="match status" value="1"/>
</dbReference>
<dbReference type="PANTHER" id="PTHR13890">
    <property type="entry name" value="RNA SPLICING PROTEIN MRS2, MITOCHONDRIAL"/>
    <property type="match status" value="1"/>
</dbReference>
<keyword evidence="5" id="KW-0809">Transit peptide</keyword>